<dbReference type="EMBL" id="KZ997613">
    <property type="protein sequence ID" value="RKO87184.1"/>
    <property type="molecule type" value="Genomic_DNA"/>
</dbReference>
<accession>A0A4P9W4P9</accession>
<dbReference type="OrthoDB" id="2161910at2759"/>
<sequence>AAYVESLSLGSRPPAPPGSVSSSSSSRRRGNRDLGLQYIEAMRNMGADLEELMVLEALRRSMADSGGNAEQGGQDQGQSPGDAAAHAPAAAPSDATPPIPTIAVEGVEEVAQLQE</sequence>
<feature type="region of interest" description="Disordered" evidence="1">
    <location>
        <begin position="63"/>
        <end position="103"/>
    </location>
</feature>
<feature type="non-terminal residue" evidence="2">
    <location>
        <position position="1"/>
    </location>
</feature>
<keyword evidence="3" id="KW-1185">Reference proteome</keyword>
<organism evidence="2 3">
    <name type="scientific">Blyttiomyces helicus</name>
    <dbReference type="NCBI Taxonomy" id="388810"/>
    <lineage>
        <taxon>Eukaryota</taxon>
        <taxon>Fungi</taxon>
        <taxon>Fungi incertae sedis</taxon>
        <taxon>Chytridiomycota</taxon>
        <taxon>Chytridiomycota incertae sedis</taxon>
        <taxon>Chytridiomycetes</taxon>
        <taxon>Chytridiomycetes incertae sedis</taxon>
        <taxon>Blyttiomyces</taxon>
    </lineage>
</organism>
<name>A0A4P9W4P9_9FUNG</name>
<feature type="region of interest" description="Disordered" evidence="1">
    <location>
        <begin position="1"/>
        <end position="31"/>
    </location>
</feature>
<reference evidence="3" key="1">
    <citation type="journal article" date="2018" name="Nat. Microbiol.">
        <title>Leveraging single-cell genomics to expand the fungal tree of life.</title>
        <authorList>
            <person name="Ahrendt S.R."/>
            <person name="Quandt C.A."/>
            <person name="Ciobanu D."/>
            <person name="Clum A."/>
            <person name="Salamov A."/>
            <person name="Andreopoulos B."/>
            <person name="Cheng J.F."/>
            <person name="Woyke T."/>
            <person name="Pelin A."/>
            <person name="Henrissat B."/>
            <person name="Reynolds N.K."/>
            <person name="Benny G.L."/>
            <person name="Smith M.E."/>
            <person name="James T.Y."/>
            <person name="Grigoriev I.V."/>
        </authorList>
    </citation>
    <scope>NUCLEOTIDE SEQUENCE [LARGE SCALE GENOMIC DNA]</scope>
</reference>
<gene>
    <name evidence="2" type="ORF">BDK51DRAFT_26979</name>
</gene>
<evidence type="ECO:0000313" key="3">
    <source>
        <dbReference type="Proteomes" id="UP000269721"/>
    </source>
</evidence>
<evidence type="ECO:0000256" key="1">
    <source>
        <dbReference type="SAM" id="MobiDB-lite"/>
    </source>
</evidence>
<dbReference type="AlphaFoldDB" id="A0A4P9W4P9"/>
<protein>
    <submittedName>
        <fullName evidence="2">Uncharacterized protein</fullName>
    </submittedName>
</protein>
<proteinExistence type="predicted"/>
<evidence type="ECO:0000313" key="2">
    <source>
        <dbReference type="EMBL" id="RKO87184.1"/>
    </source>
</evidence>
<feature type="compositionally biased region" description="Low complexity" evidence="1">
    <location>
        <begin position="71"/>
        <end position="94"/>
    </location>
</feature>
<dbReference type="Proteomes" id="UP000269721">
    <property type="component" value="Unassembled WGS sequence"/>
</dbReference>